<proteinExistence type="predicted"/>
<reference evidence="1 2" key="1">
    <citation type="journal article" date="2014" name="Nature">
        <title>Sequential evolution of bacterial morphology by co-option of a developmental regulator.</title>
        <authorList>
            <person name="Jiang C."/>
            <person name="Brown P.J."/>
            <person name="Ducret A."/>
            <person name="Brun Y.V."/>
        </authorList>
    </citation>
    <scope>NUCLEOTIDE SEQUENCE [LARGE SCALE GENOMIC DNA]</scope>
    <source>
        <strain evidence="1 2">DSM 16100</strain>
    </source>
</reference>
<name>V4P7A0_9CAUL</name>
<gene>
    <name evidence="1" type="ORF">ABENE_20485</name>
</gene>
<dbReference type="STRING" id="1121022.GCA_000376105_04096"/>
<organism evidence="1 2">
    <name type="scientific">Asticcacaulis benevestitus DSM 16100 = ATCC BAA-896</name>
    <dbReference type="NCBI Taxonomy" id="1121022"/>
    <lineage>
        <taxon>Bacteria</taxon>
        <taxon>Pseudomonadati</taxon>
        <taxon>Pseudomonadota</taxon>
        <taxon>Alphaproteobacteria</taxon>
        <taxon>Caulobacterales</taxon>
        <taxon>Caulobacteraceae</taxon>
        <taxon>Asticcacaulis</taxon>
    </lineage>
</organism>
<dbReference type="OrthoDB" id="7855496at2"/>
<dbReference type="AlphaFoldDB" id="V4P7A0"/>
<dbReference type="EMBL" id="AWGB01000072">
    <property type="protein sequence ID" value="ESQ82989.1"/>
    <property type="molecule type" value="Genomic_DNA"/>
</dbReference>
<dbReference type="eggNOG" id="ENOG5033D12">
    <property type="taxonomic scope" value="Bacteria"/>
</dbReference>
<comment type="caution">
    <text evidence="1">The sequence shown here is derived from an EMBL/GenBank/DDBJ whole genome shotgun (WGS) entry which is preliminary data.</text>
</comment>
<evidence type="ECO:0000313" key="1">
    <source>
        <dbReference type="EMBL" id="ESQ82989.1"/>
    </source>
</evidence>
<accession>V4P7A0</accession>
<dbReference type="PATRIC" id="fig|1121022.4.peg.4197"/>
<keyword evidence="2" id="KW-1185">Reference proteome</keyword>
<protein>
    <submittedName>
        <fullName evidence="1">Uncharacterized protein</fullName>
    </submittedName>
</protein>
<dbReference type="Proteomes" id="UP000017837">
    <property type="component" value="Unassembled WGS sequence"/>
</dbReference>
<dbReference type="RefSeq" id="WP_018083781.1">
    <property type="nucleotide sequence ID" value="NZ_AQWM01000043.1"/>
</dbReference>
<evidence type="ECO:0000313" key="2">
    <source>
        <dbReference type="Proteomes" id="UP000017837"/>
    </source>
</evidence>
<sequence length="115" mass="13100">MTLSKQRNIERFTIDWQGIALSVSYEGDYLNMTSHGYAAQGHIQVEAIEPERAPLPITETGYRSHFIPAEQVERQGGPLAFVTLWIEGAAKSSQWREHLAQVRQEQEATRQLSLF</sequence>